<dbReference type="Proteomes" id="UP001243403">
    <property type="component" value="Unassembled WGS sequence"/>
</dbReference>
<accession>A0ABT6V849</accession>
<sequence length="183" mass="20857">MSVKKHTQKEIGAFLKENIETLAFVDKYRGQLDTPGIFTFPRPAVFISFGRFEWESMVNGSQRGEGLIKFRVVTENYADSYEGSVNQDLALDFFEFNEKVHEALQGLSGTYFSNLERKTDEDDEDHGNLIVTVMEYQTTLIDNSANETKNYVLVDPALNIEYKNKQEFPGATPETPVFVISMD</sequence>
<keyword evidence="2" id="KW-1185">Reference proteome</keyword>
<reference evidence="1 2" key="1">
    <citation type="submission" date="2023-04" db="EMBL/GenBank/DDBJ databases">
        <title>Two novel species of Flavobacterium.</title>
        <authorList>
            <person name="Liu Q."/>
            <person name="Xin Y.-H."/>
        </authorList>
    </citation>
    <scope>NUCLEOTIDE SEQUENCE [LARGE SCALE GENOMIC DNA]</scope>
    <source>
        <strain evidence="1 2">LB1P51</strain>
    </source>
</reference>
<gene>
    <name evidence="1" type="ORF">QLS65_05740</name>
</gene>
<evidence type="ECO:0000313" key="2">
    <source>
        <dbReference type="Proteomes" id="UP001243403"/>
    </source>
</evidence>
<name>A0ABT6V849_9FLAO</name>
<evidence type="ECO:0000313" key="1">
    <source>
        <dbReference type="EMBL" id="MDI5894384.1"/>
    </source>
</evidence>
<dbReference type="EMBL" id="JASCRZ010000002">
    <property type="protein sequence ID" value="MDI5894384.1"/>
    <property type="molecule type" value="Genomic_DNA"/>
</dbReference>
<protein>
    <submittedName>
        <fullName evidence="1">Uncharacterized protein</fullName>
    </submittedName>
</protein>
<organism evidence="1 2">
    <name type="scientific">Flavobacterium algoritolerans</name>
    <dbReference type="NCBI Taxonomy" id="3041254"/>
    <lineage>
        <taxon>Bacteria</taxon>
        <taxon>Pseudomonadati</taxon>
        <taxon>Bacteroidota</taxon>
        <taxon>Flavobacteriia</taxon>
        <taxon>Flavobacteriales</taxon>
        <taxon>Flavobacteriaceae</taxon>
        <taxon>Flavobacterium</taxon>
    </lineage>
</organism>
<dbReference type="RefSeq" id="WP_282715861.1">
    <property type="nucleotide sequence ID" value="NZ_JASCRZ010000002.1"/>
</dbReference>
<comment type="caution">
    <text evidence="1">The sequence shown here is derived from an EMBL/GenBank/DDBJ whole genome shotgun (WGS) entry which is preliminary data.</text>
</comment>
<proteinExistence type="predicted"/>